<evidence type="ECO:0000313" key="4">
    <source>
        <dbReference type="Proteomes" id="UP000280346"/>
    </source>
</evidence>
<dbReference type="Pfam" id="PF13439">
    <property type="entry name" value="Glyco_transf_4"/>
    <property type="match status" value="1"/>
</dbReference>
<keyword evidence="4" id="KW-1185">Reference proteome</keyword>
<organism evidence="3 4">
    <name type="scientific">Azospirillum doebereinerae</name>
    <dbReference type="NCBI Taxonomy" id="92933"/>
    <lineage>
        <taxon>Bacteria</taxon>
        <taxon>Pseudomonadati</taxon>
        <taxon>Pseudomonadota</taxon>
        <taxon>Alphaproteobacteria</taxon>
        <taxon>Rhodospirillales</taxon>
        <taxon>Azospirillaceae</taxon>
        <taxon>Azospirillum</taxon>
    </lineage>
</organism>
<evidence type="ECO:0000259" key="2">
    <source>
        <dbReference type="Pfam" id="PF13439"/>
    </source>
</evidence>
<comment type="caution">
    <text evidence="3">The sequence shown here is derived from an EMBL/GenBank/DDBJ whole genome shotgun (WGS) entry which is preliminary data.</text>
</comment>
<feature type="domain" description="Glycosyl transferase family 1" evidence="1">
    <location>
        <begin position="193"/>
        <end position="366"/>
    </location>
</feature>
<keyword evidence="3" id="KW-0808">Transferase</keyword>
<gene>
    <name evidence="3" type="ORF">EJ913_19165</name>
</gene>
<proteinExistence type="predicted"/>
<dbReference type="PANTHER" id="PTHR12526">
    <property type="entry name" value="GLYCOSYLTRANSFERASE"/>
    <property type="match status" value="1"/>
</dbReference>
<evidence type="ECO:0000313" key="3">
    <source>
        <dbReference type="EMBL" id="RUQ67890.1"/>
    </source>
</evidence>
<reference evidence="3 4" key="1">
    <citation type="submission" date="2018-12" db="EMBL/GenBank/DDBJ databases">
        <authorList>
            <person name="Yang Y."/>
        </authorList>
    </citation>
    <scope>NUCLEOTIDE SEQUENCE [LARGE SCALE GENOMIC DNA]</scope>
    <source>
        <strain evidence="3 4">GSF71</strain>
    </source>
</reference>
<evidence type="ECO:0000259" key="1">
    <source>
        <dbReference type="Pfam" id="PF00534"/>
    </source>
</evidence>
<dbReference type="Proteomes" id="UP000280346">
    <property type="component" value="Unassembled WGS sequence"/>
</dbReference>
<dbReference type="Pfam" id="PF00534">
    <property type="entry name" value="Glycos_transf_1"/>
    <property type="match status" value="1"/>
</dbReference>
<dbReference type="AlphaFoldDB" id="A0A3S0V4X5"/>
<dbReference type="SUPFAM" id="SSF53756">
    <property type="entry name" value="UDP-Glycosyltransferase/glycogen phosphorylase"/>
    <property type="match status" value="1"/>
</dbReference>
<name>A0A3S0V4X5_9PROT</name>
<dbReference type="CDD" id="cd03801">
    <property type="entry name" value="GT4_PimA-like"/>
    <property type="match status" value="1"/>
</dbReference>
<sequence>MNGAVSGGRAVLQLGLGWFPESHGGAENVFYHLANHLPGAGFSVFGLVLGSGAAEAESGRRVASFAPPTASLPRRMAAARAGVGSALRRHDPDLVASHFALNTVAALPALRHRPLVVHFHGPWALESAAEGAGPLAVRLKFLIERLVYRRAARFVVLSRAFETILRERYRVPEERIHRVAGGVDATRFAIPEDRPTARERLGWPQGRPIVLTVRRLVRRMGLTALLDAMVELRARVPDALLLIAGRGPEEEALRDRIQALGLEDHVRLLGFVPDARLPLAYRAADLCVMPSQALEGFGLTALESLAAGTPVLVTPVGGLPEVVEGLDGDLVLDGADAPALAAGLAEALTGARRLPGRDACQTYARRHFDWPVIAARVGRVYDGALAETGLPSNDGPAS</sequence>
<dbReference type="EMBL" id="RZIJ01000016">
    <property type="protein sequence ID" value="RUQ67890.1"/>
    <property type="molecule type" value="Genomic_DNA"/>
</dbReference>
<accession>A0A3S0V4X5</accession>
<dbReference type="InterPro" id="IPR001296">
    <property type="entry name" value="Glyco_trans_1"/>
</dbReference>
<dbReference type="Gene3D" id="3.40.50.2000">
    <property type="entry name" value="Glycogen Phosphorylase B"/>
    <property type="match status" value="2"/>
</dbReference>
<dbReference type="InterPro" id="IPR028098">
    <property type="entry name" value="Glyco_trans_4-like_N"/>
</dbReference>
<protein>
    <submittedName>
        <fullName evidence="3">Glycosyltransferase family 1 protein</fullName>
    </submittedName>
</protein>
<dbReference type="GO" id="GO:0016757">
    <property type="term" value="F:glycosyltransferase activity"/>
    <property type="evidence" value="ECO:0007669"/>
    <property type="project" value="InterPro"/>
</dbReference>
<dbReference type="OrthoDB" id="9790710at2"/>
<feature type="domain" description="Glycosyltransferase subfamily 4-like N-terminal" evidence="2">
    <location>
        <begin position="24"/>
        <end position="187"/>
    </location>
</feature>